<feature type="region of interest" description="Disordered" evidence="1">
    <location>
        <begin position="125"/>
        <end position="146"/>
    </location>
</feature>
<gene>
    <name evidence="2" type="ORF">CALMAC_LOCUS1719</name>
</gene>
<dbReference type="AlphaFoldDB" id="A0A653BKR5"/>
<dbReference type="InterPro" id="IPR027973">
    <property type="entry name" value="FSAF1-like"/>
</dbReference>
<dbReference type="Pfam" id="PF15375">
    <property type="entry name" value="FSAF1"/>
    <property type="match status" value="1"/>
</dbReference>
<dbReference type="EMBL" id="CAACVG010002008">
    <property type="protein sequence ID" value="VEN35970.1"/>
    <property type="molecule type" value="Genomic_DNA"/>
</dbReference>
<keyword evidence="3" id="KW-1185">Reference proteome</keyword>
<reference evidence="2 3" key="1">
    <citation type="submission" date="2019-01" db="EMBL/GenBank/DDBJ databases">
        <authorList>
            <person name="Sayadi A."/>
        </authorList>
    </citation>
    <scope>NUCLEOTIDE SEQUENCE [LARGE SCALE GENOMIC DNA]</scope>
</reference>
<name>A0A653BKR5_CALMS</name>
<feature type="region of interest" description="Disordered" evidence="1">
    <location>
        <begin position="29"/>
        <end position="53"/>
    </location>
</feature>
<feature type="compositionally biased region" description="Basic residues" evidence="1">
    <location>
        <begin position="129"/>
        <end position="146"/>
    </location>
</feature>
<evidence type="ECO:0000313" key="2">
    <source>
        <dbReference type="EMBL" id="VEN35970.1"/>
    </source>
</evidence>
<dbReference type="Proteomes" id="UP000410492">
    <property type="component" value="Unassembled WGS sequence"/>
</dbReference>
<sequence>MIEMSNKALGLIPTKASLLKKTQLDFQVSSHISHKPRKDKTVENSADSAISDNKNDKVYNIKRLKQEIKSFTLQNAENKKEAKIQLAIKLGAKPPKNKYTNYKTLVKEKQKQKQREMKAAAFQQLGKNSHGRCNAKGKSYDRKRKKEKGGILDIYGKVTKD</sequence>
<proteinExistence type="predicted"/>
<dbReference type="InterPro" id="IPR052852">
    <property type="entry name" value="SSU_Processome_Comp"/>
</dbReference>
<accession>A0A653BKR5</accession>
<dbReference type="PANTHER" id="PTHR28366:SF1">
    <property type="entry name" value="CHROMOSOME 1 OPEN READING FRAME 131"/>
    <property type="match status" value="1"/>
</dbReference>
<organism evidence="2 3">
    <name type="scientific">Callosobruchus maculatus</name>
    <name type="common">Southern cowpea weevil</name>
    <name type="synonym">Pulse bruchid</name>
    <dbReference type="NCBI Taxonomy" id="64391"/>
    <lineage>
        <taxon>Eukaryota</taxon>
        <taxon>Metazoa</taxon>
        <taxon>Ecdysozoa</taxon>
        <taxon>Arthropoda</taxon>
        <taxon>Hexapoda</taxon>
        <taxon>Insecta</taxon>
        <taxon>Pterygota</taxon>
        <taxon>Neoptera</taxon>
        <taxon>Endopterygota</taxon>
        <taxon>Coleoptera</taxon>
        <taxon>Polyphaga</taxon>
        <taxon>Cucujiformia</taxon>
        <taxon>Chrysomeloidea</taxon>
        <taxon>Chrysomelidae</taxon>
        <taxon>Bruchinae</taxon>
        <taxon>Bruchini</taxon>
        <taxon>Callosobruchus</taxon>
    </lineage>
</organism>
<protein>
    <submittedName>
        <fullName evidence="2">Uncharacterized protein</fullName>
    </submittedName>
</protein>
<evidence type="ECO:0000313" key="3">
    <source>
        <dbReference type="Proteomes" id="UP000410492"/>
    </source>
</evidence>
<evidence type="ECO:0000256" key="1">
    <source>
        <dbReference type="SAM" id="MobiDB-lite"/>
    </source>
</evidence>
<dbReference type="OrthoDB" id="10067479at2759"/>
<feature type="compositionally biased region" description="Polar residues" evidence="1">
    <location>
        <begin position="43"/>
        <end position="52"/>
    </location>
</feature>
<dbReference type="PANTHER" id="PTHR28366">
    <property type="entry name" value="CHROMOSOME 1 OPEN READING FRAME 131"/>
    <property type="match status" value="1"/>
</dbReference>